<comment type="caution">
    <text evidence="2">The sequence shown here is derived from an EMBL/GenBank/DDBJ whole genome shotgun (WGS) entry which is preliminary data.</text>
</comment>
<gene>
    <name evidence="2" type="ORF">E2C01_102517</name>
</gene>
<keyword evidence="3" id="KW-1185">Reference proteome</keyword>
<evidence type="ECO:0000256" key="1">
    <source>
        <dbReference type="SAM" id="MobiDB-lite"/>
    </source>
</evidence>
<proteinExistence type="predicted"/>
<sequence>MSRRGWPRLASPRLASRSDEGRGKALIMERLVSMQGMSNTVSLASWQHLRGGSANTTHLLQGWAMLHQTPCASSPRL</sequence>
<dbReference type="EMBL" id="VSRR010152540">
    <property type="protein sequence ID" value="MPD06694.1"/>
    <property type="molecule type" value="Genomic_DNA"/>
</dbReference>
<evidence type="ECO:0000313" key="2">
    <source>
        <dbReference type="EMBL" id="MPD06694.1"/>
    </source>
</evidence>
<accession>A0A5B7KIJ5</accession>
<evidence type="ECO:0000313" key="3">
    <source>
        <dbReference type="Proteomes" id="UP000324222"/>
    </source>
</evidence>
<dbReference type="AlphaFoldDB" id="A0A5B7KIJ5"/>
<reference evidence="2 3" key="1">
    <citation type="submission" date="2019-05" db="EMBL/GenBank/DDBJ databases">
        <title>Another draft genome of Portunus trituberculatus and its Hox gene families provides insights of decapod evolution.</title>
        <authorList>
            <person name="Jeong J.-H."/>
            <person name="Song I."/>
            <person name="Kim S."/>
            <person name="Choi T."/>
            <person name="Kim D."/>
            <person name="Ryu S."/>
            <person name="Kim W."/>
        </authorList>
    </citation>
    <scope>NUCLEOTIDE SEQUENCE [LARGE SCALE GENOMIC DNA]</scope>
    <source>
        <tissue evidence="2">Muscle</tissue>
    </source>
</reference>
<feature type="region of interest" description="Disordered" evidence="1">
    <location>
        <begin position="1"/>
        <end position="21"/>
    </location>
</feature>
<name>A0A5B7KIJ5_PORTR</name>
<organism evidence="2 3">
    <name type="scientific">Portunus trituberculatus</name>
    <name type="common">Swimming crab</name>
    <name type="synonym">Neptunus trituberculatus</name>
    <dbReference type="NCBI Taxonomy" id="210409"/>
    <lineage>
        <taxon>Eukaryota</taxon>
        <taxon>Metazoa</taxon>
        <taxon>Ecdysozoa</taxon>
        <taxon>Arthropoda</taxon>
        <taxon>Crustacea</taxon>
        <taxon>Multicrustacea</taxon>
        <taxon>Malacostraca</taxon>
        <taxon>Eumalacostraca</taxon>
        <taxon>Eucarida</taxon>
        <taxon>Decapoda</taxon>
        <taxon>Pleocyemata</taxon>
        <taxon>Brachyura</taxon>
        <taxon>Eubrachyura</taxon>
        <taxon>Portunoidea</taxon>
        <taxon>Portunidae</taxon>
        <taxon>Portuninae</taxon>
        <taxon>Portunus</taxon>
    </lineage>
</organism>
<protein>
    <submittedName>
        <fullName evidence="2">Uncharacterized protein</fullName>
    </submittedName>
</protein>
<dbReference type="Proteomes" id="UP000324222">
    <property type="component" value="Unassembled WGS sequence"/>
</dbReference>